<dbReference type="EMBL" id="JASKYM010000014">
    <property type="protein sequence ID" value="MDK2564958.1"/>
    <property type="molecule type" value="Genomic_DNA"/>
</dbReference>
<evidence type="ECO:0000313" key="1">
    <source>
        <dbReference type="EMBL" id="MDK2564958.1"/>
    </source>
</evidence>
<dbReference type="RefSeq" id="WP_284133826.1">
    <property type="nucleotide sequence ID" value="NZ_JASKYM010000014.1"/>
</dbReference>
<comment type="caution">
    <text evidence="1">The sequence shown here is derived from an EMBL/GenBank/DDBJ whole genome shotgun (WGS) entry which is preliminary data.</text>
</comment>
<keyword evidence="2" id="KW-1185">Reference proteome</keyword>
<dbReference type="Proteomes" id="UP001301012">
    <property type="component" value="Unassembled WGS sequence"/>
</dbReference>
<organism evidence="1 2">
    <name type="scientific">Romboutsia sedimentorum</name>
    <dbReference type="NCBI Taxonomy" id="1368474"/>
    <lineage>
        <taxon>Bacteria</taxon>
        <taxon>Bacillati</taxon>
        <taxon>Bacillota</taxon>
        <taxon>Clostridia</taxon>
        <taxon>Peptostreptococcales</taxon>
        <taxon>Peptostreptococcaceae</taxon>
        <taxon>Romboutsia</taxon>
    </lineage>
</organism>
<accession>A0ABT7EDG1</accession>
<reference evidence="1 2" key="1">
    <citation type="submission" date="2023-05" db="EMBL/GenBank/DDBJ databases">
        <title>Rombocin, a short stable natural nisin variant, displays selective antimicrobial activity against Listeria monocytogenes and employs dual mode of action to kill target bacterial strains.</title>
        <authorList>
            <person name="Wambui J."/>
            <person name="Stephan R."/>
            <person name="Kuipers O.P."/>
        </authorList>
    </citation>
    <scope>NUCLEOTIDE SEQUENCE [LARGE SCALE GENOMIC DNA]</scope>
    <source>
        <strain evidence="1 2">RC002</strain>
    </source>
</reference>
<name>A0ABT7EDG1_9FIRM</name>
<sequence length="99" mass="11174">MKTYTEIIITPEELKEKYLICKSIVVPQNHEVLVMGIVVYEDRTPAGGTSVIISKIDSNQTPITTTKIGFVITDAEGKFITYLEKTDKVDYLLEFYPPS</sequence>
<proteinExistence type="predicted"/>
<protein>
    <recommendedName>
        <fullName evidence="3">Carboxypeptidase regulatory-like domain-containing protein</fullName>
    </recommendedName>
</protein>
<evidence type="ECO:0008006" key="3">
    <source>
        <dbReference type="Google" id="ProtNLM"/>
    </source>
</evidence>
<evidence type="ECO:0000313" key="2">
    <source>
        <dbReference type="Proteomes" id="UP001301012"/>
    </source>
</evidence>
<gene>
    <name evidence="1" type="ORF">QOZ84_15595</name>
</gene>